<keyword evidence="3" id="KW-1185">Reference proteome</keyword>
<sequence length="52" mass="5925">MLKHRPPLSVDHAPLSIRSTKSTPSFKSIRSKFRAQPCHPLSTIGENKRQTR</sequence>
<reference evidence="2 3" key="1">
    <citation type="submission" date="2020-06" db="EMBL/GenBank/DDBJ databases">
        <title>Interaction of electrochemicaly active bacteria, Geobacter bremensis R4 on different carbon anode.</title>
        <authorList>
            <person name="Meng L."/>
            <person name="Yoshida N."/>
        </authorList>
    </citation>
    <scope>NUCLEOTIDE SEQUENCE [LARGE SCALE GENOMIC DNA]</scope>
    <source>
        <strain evidence="2 3">R4</strain>
    </source>
</reference>
<organism evidence="2 3">
    <name type="scientific">Citrifermentans bremense</name>
    <dbReference type="NCBI Taxonomy" id="60035"/>
    <lineage>
        <taxon>Bacteria</taxon>
        <taxon>Pseudomonadati</taxon>
        <taxon>Thermodesulfobacteriota</taxon>
        <taxon>Desulfuromonadia</taxon>
        <taxon>Geobacterales</taxon>
        <taxon>Geobacteraceae</taxon>
        <taxon>Citrifermentans</taxon>
    </lineage>
</organism>
<dbReference type="Proteomes" id="UP000515472">
    <property type="component" value="Chromosome"/>
</dbReference>
<name>A0A7R7FSI4_9BACT</name>
<proteinExistence type="predicted"/>
<evidence type="ECO:0000256" key="1">
    <source>
        <dbReference type="SAM" id="MobiDB-lite"/>
    </source>
</evidence>
<accession>A0A7R7FSI4</accession>
<dbReference type="EMBL" id="AP023213">
    <property type="protein sequence ID" value="BCO11553.1"/>
    <property type="molecule type" value="Genomic_DNA"/>
</dbReference>
<protein>
    <submittedName>
        <fullName evidence="2">Uncharacterized protein</fullName>
    </submittedName>
</protein>
<feature type="compositionally biased region" description="Polar residues" evidence="1">
    <location>
        <begin position="17"/>
        <end position="28"/>
    </location>
</feature>
<feature type="region of interest" description="Disordered" evidence="1">
    <location>
        <begin position="1"/>
        <end position="52"/>
    </location>
</feature>
<evidence type="ECO:0000313" key="3">
    <source>
        <dbReference type="Proteomes" id="UP000515472"/>
    </source>
</evidence>
<dbReference type="AlphaFoldDB" id="A0A7R7FSI4"/>
<evidence type="ECO:0000313" key="2">
    <source>
        <dbReference type="EMBL" id="BCO11553.1"/>
    </source>
</evidence>
<gene>
    <name evidence="2" type="ORF">GEOBRER4_n3261</name>
</gene>